<dbReference type="PANTHER" id="PTHR44757">
    <property type="entry name" value="DIGUANYLATE CYCLASE DGCP"/>
    <property type="match status" value="1"/>
</dbReference>
<dbReference type="Gene3D" id="3.30.450.20">
    <property type="entry name" value="PAS domain"/>
    <property type="match status" value="4"/>
</dbReference>
<accession>A0A0M7AB13</accession>
<evidence type="ECO:0000259" key="3">
    <source>
        <dbReference type="PROSITE" id="PS50887"/>
    </source>
</evidence>
<proteinExistence type="predicted"/>
<dbReference type="SUPFAM" id="SSF55781">
    <property type="entry name" value="GAF domain-like"/>
    <property type="match status" value="1"/>
</dbReference>
<dbReference type="EC" id="2.7.7.65" evidence="4"/>
<evidence type="ECO:0000259" key="2">
    <source>
        <dbReference type="PROSITE" id="PS50113"/>
    </source>
</evidence>
<dbReference type="OrthoDB" id="9816309at2"/>
<dbReference type="SMART" id="SM00091">
    <property type="entry name" value="PAS"/>
    <property type="match status" value="3"/>
</dbReference>
<dbReference type="STRING" id="388408.LAX5112_02896"/>
<dbReference type="NCBIfam" id="TIGR00254">
    <property type="entry name" value="GGDEF"/>
    <property type="match status" value="1"/>
</dbReference>
<evidence type="ECO:0000259" key="1">
    <source>
        <dbReference type="PROSITE" id="PS50112"/>
    </source>
</evidence>
<dbReference type="Pfam" id="PF08447">
    <property type="entry name" value="PAS_3"/>
    <property type="match status" value="1"/>
</dbReference>
<dbReference type="InterPro" id="IPR000160">
    <property type="entry name" value="GGDEF_dom"/>
</dbReference>
<dbReference type="PROSITE" id="PS50112">
    <property type="entry name" value="PAS"/>
    <property type="match status" value="1"/>
</dbReference>
<dbReference type="Pfam" id="PF08448">
    <property type="entry name" value="PAS_4"/>
    <property type="match status" value="1"/>
</dbReference>
<dbReference type="CDD" id="cd01949">
    <property type="entry name" value="GGDEF"/>
    <property type="match status" value="1"/>
</dbReference>
<evidence type="ECO:0000313" key="4">
    <source>
        <dbReference type="EMBL" id="CTQ71652.1"/>
    </source>
</evidence>
<dbReference type="GO" id="GO:0052621">
    <property type="term" value="F:diguanylate cyclase activity"/>
    <property type="evidence" value="ECO:0007669"/>
    <property type="project" value="UniProtKB-EC"/>
</dbReference>
<dbReference type="Pfam" id="PF00990">
    <property type="entry name" value="GGDEF"/>
    <property type="match status" value="1"/>
</dbReference>
<dbReference type="SMART" id="SM00065">
    <property type="entry name" value="GAF"/>
    <property type="match status" value="1"/>
</dbReference>
<keyword evidence="5" id="KW-1185">Reference proteome</keyword>
<dbReference type="SUPFAM" id="SSF55073">
    <property type="entry name" value="Nucleotide cyclase"/>
    <property type="match status" value="1"/>
</dbReference>
<dbReference type="InterPro" id="IPR043128">
    <property type="entry name" value="Rev_trsase/Diguanyl_cyclase"/>
</dbReference>
<dbReference type="InterPro" id="IPR035965">
    <property type="entry name" value="PAS-like_dom_sf"/>
</dbReference>
<dbReference type="Pfam" id="PF01590">
    <property type="entry name" value="GAF"/>
    <property type="match status" value="1"/>
</dbReference>
<dbReference type="InterPro" id="IPR013655">
    <property type="entry name" value="PAS_fold_3"/>
</dbReference>
<keyword evidence="4" id="KW-0548">Nucleotidyltransferase</keyword>
<dbReference type="Proteomes" id="UP000053235">
    <property type="component" value="Unassembled WGS sequence"/>
</dbReference>
<dbReference type="InterPro" id="IPR003018">
    <property type="entry name" value="GAF"/>
</dbReference>
<dbReference type="PROSITE" id="PS50887">
    <property type="entry name" value="GGDEF"/>
    <property type="match status" value="1"/>
</dbReference>
<dbReference type="InterPro" id="IPR013656">
    <property type="entry name" value="PAS_4"/>
</dbReference>
<feature type="domain" description="PAC" evidence="2">
    <location>
        <begin position="261"/>
        <end position="312"/>
    </location>
</feature>
<dbReference type="SMART" id="SM00267">
    <property type="entry name" value="GGDEF"/>
    <property type="match status" value="1"/>
</dbReference>
<dbReference type="SUPFAM" id="SSF55785">
    <property type="entry name" value="PYP-like sensor domain (PAS domain)"/>
    <property type="match status" value="4"/>
</dbReference>
<dbReference type="PROSITE" id="PS50113">
    <property type="entry name" value="PAC"/>
    <property type="match status" value="1"/>
</dbReference>
<feature type="domain" description="GGDEF" evidence="3">
    <location>
        <begin position="731"/>
        <end position="865"/>
    </location>
</feature>
<sequence length="877" mass="97069">MTSRMRLHLVENEQERLDALHALQIVGSERLPEYDAVVEAVAAIFDCPIALISLVDERDQWFKAACGVDIEGTSREVSICQHALSADDLFVVPDTLSDERFCDNPLVVGEPNIRFYAGCPLSLDGKNRLGTLCVIDQRPRKPARQQLHQLRRMGRVVEGLLKSHQANVEKEAALARAEAEHEEAVGKGRLLEEIAAVSGVGGWELCMNSQKLTWTRKTHEIHDVSDDYVPNVETAIDFYAPEARGPITRAVARGIEQGRGWDAELPLVTAKGRQIWVRAVGRPIEKDGETIKLVGAFQDVTERKQVEQAVRESEAAHRTTLETLSEGVLVLTRSGVIQSCNPAGAKLLDSTTERLVGRNVKDLTVAVVCDLGVTHQEVNTLELAAEDPLLVCDATAELKHSGKAASRWLRVNARPIAQGGEYALDGVVVSLTDITETKRQANTLQVIFDNFPGGVAHYSDNFQLASYNDEFGNLLGYPTDMLRQKLHILDYLKFSAERGDYGPGDPEELALEKFRLNSPTKAYSYERHNADGRYLEVRYTPLPAGGSIFNFFDITERKEMEQTLAESERLARDRLAELEAVLGNMRQGVSVFDKDGKLILWNQQYLDIFRKPYGEVREGVSLIDLLRAEKARGDFDGDVEEHYNALYEKLSRGEVVRTKFTHPDGKVIGVVHAPLPDGGWIGTHEDITLREEAAARITHAAHHDDLTGLANRALFTARLQEALLDAQMQGTGGHLLLLDLDRFKPVNDTFGHDVGDELLCQVAQRFKECVRATDLVARIGGDEFAIILQGGGPGEPWVTEIAERLVTALNQPFDVFAHKVSIGISIGISYIGVDATSIESLQKKADIALYEVKQNGRNGFRFYEAGRAHKVIRGGAA</sequence>
<dbReference type="PANTHER" id="PTHR44757:SF2">
    <property type="entry name" value="BIOFILM ARCHITECTURE MAINTENANCE PROTEIN MBAA"/>
    <property type="match status" value="1"/>
</dbReference>
<dbReference type="AlphaFoldDB" id="A0A0M7AB13"/>
<dbReference type="InterPro" id="IPR029787">
    <property type="entry name" value="Nucleotide_cyclase"/>
</dbReference>
<dbReference type="FunFam" id="3.30.70.270:FF:000001">
    <property type="entry name" value="Diguanylate cyclase domain protein"/>
    <property type="match status" value="1"/>
</dbReference>
<protein>
    <submittedName>
        <fullName evidence="4">Putative diguanylate cyclase YdaM</fullName>
        <ecNumber evidence="4">2.7.7.65</ecNumber>
    </submittedName>
</protein>
<reference evidence="5" key="1">
    <citation type="submission" date="2015-07" db="EMBL/GenBank/DDBJ databases">
        <authorList>
            <person name="Rodrigo-Torres Lidia"/>
            <person name="Arahal R.David."/>
        </authorList>
    </citation>
    <scope>NUCLEOTIDE SEQUENCE [LARGE SCALE GENOMIC DNA]</scope>
    <source>
        <strain evidence="5">CECT 5112</strain>
    </source>
</reference>
<evidence type="ECO:0000313" key="5">
    <source>
        <dbReference type="Proteomes" id="UP000053235"/>
    </source>
</evidence>
<dbReference type="EMBL" id="CXWD01000010">
    <property type="protein sequence ID" value="CTQ71652.1"/>
    <property type="molecule type" value="Genomic_DNA"/>
</dbReference>
<dbReference type="InterPro" id="IPR052155">
    <property type="entry name" value="Biofilm_reg_signaling"/>
</dbReference>
<organism evidence="4 5">
    <name type="scientific">Roseibium alexandrii</name>
    <dbReference type="NCBI Taxonomy" id="388408"/>
    <lineage>
        <taxon>Bacteria</taxon>
        <taxon>Pseudomonadati</taxon>
        <taxon>Pseudomonadota</taxon>
        <taxon>Alphaproteobacteria</taxon>
        <taxon>Hyphomicrobiales</taxon>
        <taxon>Stappiaceae</taxon>
        <taxon>Roseibium</taxon>
    </lineage>
</organism>
<name>A0A0M7AB13_9HYPH</name>
<dbReference type="Gene3D" id="3.30.70.270">
    <property type="match status" value="1"/>
</dbReference>
<dbReference type="NCBIfam" id="TIGR00229">
    <property type="entry name" value="sensory_box"/>
    <property type="match status" value="2"/>
</dbReference>
<keyword evidence="4" id="KW-0808">Transferase</keyword>
<dbReference type="InterPro" id="IPR000700">
    <property type="entry name" value="PAS-assoc_C"/>
</dbReference>
<dbReference type="Gene3D" id="3.30.450.40">
    <property type="match status" value="1"/>
</dbReference>
<gene>
    <name evidence="4" type="primary">ydaM_2</name>
    <name evidence="4" type="ORF">LAX5112_02896</name>
</gene>
<dbReference type="Pfam" id="PF12860">
    <property type="entry name" value="PAS_7"/>
    <property type="match status" value="2"/>
</dbReference>
<dbReference type="CDD" id="cd00130">
    <property type="entry name" value="PAS"/>
    <property type="match status" value="1"/>
</dbReference>
<dbReference type="InterPro" id="IPR000014">
    <property type="entry name" value="PAS"/>
</dbReference>
<feature type="domain" description="PAS" evidence="1">
    <location>
        <begin position="313"/>
        <end position="363"/>
    </location>
</feature>
<dbReference type="InterPro" id="IPR029016">
    <property type="entry name" value="GAF-like_dom_sf"/>
</dbReference>